<keyword evidence="2" id="KW-1185">Reference proteome</keyword>
<proteinExistence type="predicted"/>
<reference evidence="1" key="1">
    <citation type="submission" date="2020-05" db="EMBL/GenBank/DDBJ databases">
        <title>Large-scale comparative analyses of tick genomes elucidate their genetic diversity and vector capacities.</title>
        <authorList>
            <person name="Jia N."/>
            <person name="Wang J."/>
            <person name="Shi W."/>
            <person name="Du L."/>
            <person name="Sun Y."/>
            <person name="Zhan W."/>
            <person name="Jiang J."/>
            <person name="Wang Q."/>
            <person name="Zhang B."/>
            <person name="Ji P."/>
            <person name="Sakyi L.B."/>
            <person name="Cui X."/>
            <person name="Yuan T."/>
            <person name="Jiang B."/>
            <person name="Yang W."/>
            <person name="Lam T.T.-Y."/>
            <person name="Chang Q."/>
            <person name="Ding S."/>
            <person name="Wang X."/>
            <person name="Zhu J."/>
            <person name="Ruan X."/>
            <person name="Zhao L."/>
            <person name="Wei J."/>
            <person name="Que T."/>
            <person name="Du C."/>
            <person name="Cheng J."/>
            <person name="Dai P."/>
            <person name="Han X."/>
            <person name="Huang E."/>
            <person name="Gao Y."/>
            <person name="Liu J."/>
            <person name="Shao H."/>
            <person name="Ye R."/>
            <person name="Li L."/>
            <person name="Wei W."/>
            <person name="Wang X."/>
            <person name="Wang C."/>
            <person name="Yang T."/>
            <person name="Huo Q."/>
            <person name="Li W."/>
            <person name="Guo W."/>
            <person name="Chen H."/>
            <person name="Zhou L."/>
            <person name="Ni X."/>
            <person name="Tian J."/>
            <person name="Zhou Y."/>
            <person name="Sheng Y."/>
            <person name="Liu T."/>
            <person name="Pan Y."/>
            <person name="Xia L."/>
            <person name="Li J."/>
            <person name="Zhao F."/>
            <person name="Cao W."/>
        </authorList>
    </citation>
    <scope>NUCLEOTIDE SEQUENCE</scope>
    <source>
        <strain evidence="1">Dsil-2018</strain>
    </source>
</reference>
<dbReference type="Proteomes" id="UP000821865">
    <property type="component" value="Chromosome 2"/>
</dbReference>
<protein>
    <submittedName>
        <fullName evidence="1">Uncharacterized protein</fullName>
    </submittedName>
</protein>
<sequence length="76" mass="8384">MYDGGTACGAFGSQKLWHPTREDARQIDLRSDHLRTSAHTFLYEGGLVVHTMPPIPQIGTLLQGLRRNQSMAGSMT</sequence>
<comment type="caution">
    <text evidence="1">The sequence shown here is derived from an EMBL/GenBank/DDBJ whole genome shotgun (WGS) entry which is preliminary data.</text>
</comment>
<evidence type="ECO:0000313" key="2">
    <source>
        <dbReference type="Proteomes" id="UP000821865"/>
    </source>
</evidence>
<name>A0ACB8DCT2_DERSI</name>
<dbReference type="EMBL" id="CM023471">
    <property type="protein sequence ID" value="KAH7965775.1"/>
    <property type="molecule type" value="Genomic_DNA"/>
</dbReference>
<accession>A0ACB8DCT2</accession>
<evidence type="ECO:0000313" key="1">
    <source>
        <dbReference type="EMBL" id="KAH7965775.1"/>
    </source>
</evidence>
<gene>
    <name evidence="1" type="ORF">HPB49_010647</name>
</gene>
<organism evidence="1 2">
    <name type="scientific">Dermacentor silvarum</name>
    <name type="common">Tick</name>
    <dbReference type="NCBI Taxonomy" id="543639"/>
    <lineage>
        <taxon>Eukaryota</taxon>
        <taxon>Metazoa</taxon>
        <taxon>Ecdysozoa</taxon>
        <taxon>Arthropoda</taxon>
        <taxon>Chelicerata</taxon>
        <taxon>Arachnida</taxon>
        <taxon>Acari</taxon>
        <taxon>Parasitiformes</taxon>
        <taxon>Ixodida</taxon>
        <taxon>Ixodoidea</taxon>
        <taxon>Ixodidae</taxon>
        <taxon>Rhipicephalinae</taxon>
        <taxon>Dermacentor</taxon>
    </lineage>
</organism>